<evidence type="ECO:0000256" key="2">
    <source>
        <dbReference type="SAM" id="Coils"/>
    </source>
</evidence>
<keyword evidence="2" id="KW-0175">Coiled coil</keyword>
<proteinExistence type="inferred from homology"/>
<sequence>MRSEFAKNSTCGNLDSTVDAIERNDKIIRMHAPVQGKDYNMDPRVMAIMAQLQSKEEDHSPTPVLEKEKPPKTFEEFMKVEGLTEWPQRLTSEGALDLEGEILLLGSQEEIADLLRESAPLGLNKLEELELRLDELEGKLHFYSDQIVSEAKQDTHGQDRLFFSPSKTFLTEMSESDAVKSHHSARGHKTMDFAESMMETRKKSLEYCQFPGFRVGELIELPGQMESPPILHRVTKAQDFNPGFKKFWKKLFLSEASVAMMQDTFWWFFLSKYDPNRQEDLDLLFDRIADSFVGLFTSIHTDVKDKFLAVYPDCLAQAVFMAYWEAFPESRTKMDEQFKQDLINTVVEWITGLRPMPSVYKSWNVKRMEAKHRGVESQGKDAKKMMVTSFSNDMKLSLDIDSFNKLIDKIWGVENTGNGVSSGPTPLPSREVTKLTNASNMSMQSTGMMNQQLEAKFSRGSPSRMATCGTPRRKPKESHQIGPGPEYERVMFNTSGRSPLISHFLHMRQLKDFHQPGPTYKQLIKNSLAMSDALKKEYQKICDQTHQEIMELERKQRDSNREINDLKRELMLTKDPYHLKILSERILGLREVSRQGRRKSSDRERELTLLEGDGEGSEHGYHDES</sequence>
<protein>
    <submittedName>
        <fullName evidence="4">Coiled-coil domain-containing protein 87</fullName>
    </submittedName>
</protein>
<dbReference type="OrthoDB" id="73353at2759"/>
<dbReference type="AlphaFoldDB" id="A0A210Q320"/>
<feature type="compositionally biased region" description="Basic and acidic residues" evidence="3">
    <location>
        <begin position="616"/>
        <end position="625"/>
    </location>
</feature>
<feature type="coiled-coil region" evidence="2">
    <location>
        <begin position="535"/>
        <end position="569"/>
    </location>
</feature>
<evidence type="ECO:0000256" key="1">
    <source>
        <dbReference type="ARBA" id="ARBA00008666"/>
    </source>
</evidence>
<feature type="compositionally biased region" description="Basic and acidic residues" evidence="3">
    <location>
        <begin position="593"/>
        <end position="608"/>
    </location>
</feature>
<comment type="caution">
    <text evidence="4">The sequence shown here is derived from an EMBL/GenBank/DDBJ whole genome shotgun (WGS) entry which is preliminary data.</text>
</comment>
<keyword evidence="5" id="KW-1185">Reference proteome</keyword>
<dbReference type="Proteomes" id="UP000242188">
    <property type="component" value="Unassembled WGS sequence"/>
</dbReference>
<evidence type="ECO:0000313" key="4">
    <source>
        <dbReference type="EMBL" id="OWF43112.1"/>
    </source>
</evidence>
<dbReference type="Pfam" id="PF14922">
    <property type="entry name" value="FWWh"/>
    <property type="match status" value="1"/>
</dbReference>
<evidence type="ECO:0000313" key="5">
    <source>
        <dbReference type="Proteomes" id="UP000242188"/>
    </source>
</evidence>
<feature type="region of interest" description="Disordered" evidence="3">
    <location>
        <begin position="457"/>
        <end position="485"/>
    </location>
</feature>
<reference evidence="4 5" key="1">
    <citation type="journal article" date="2017" name="Nat. Ecol. Evol.">
        <title>Scallop genome provides insights into evolution of bilaterian karyotype and development.</title>
        <authorList>
            <person name="Wang S."/>
            <person name="Zhang J."/>
            <person name="Jiao W."/>
            <person name="Li J."/>
            <person name="Xun X."/>
            <person name="Sun Y."/>
            <person name="Guo X."/>
            <person name="Huan P."/>
            <person name="Dong B."/>
            <person name="Zhang L."/>
            <person name="Hu X."/>
            <person name="Sun X."/>
            <person name="Wang J."/>
            <person name="Zhao C."/>
            <person name="Wang Y."/>
            <person name="Wang D."/>
            <person name="Huang X."/>
            <person name="Wang R."/>
            <person name="Lv J."/>
            <person name="Li Y."/>
            <person name="Zhang Z."/>
            <person name="Liu B."/>
            <person name="Lu W."/>
            <person name="Hui Y."/>
            <person name="Liang J."/>
            <person name="Zhou Z."/>
            <person name="Hou R."/>
            <person name="Li X."/>
            <person name="Liu Y."/>
            <person name="Li H."/>
            <person name="Ning X."/>
            <person name="Lin Y."/>
            <person name="Zhao L."/>
            <person name="Xing Q."/>
            <person name="Dou J."/>
            <person name="Li Y."/>
            <person name="Mao J."/>
            <person name="Guo H."/>
            <person name="Dou H."/>
            <person name="Li T."/>
            <person name="Mu C."/>
            <person name="Jiang W."/>
            <person name="Fu Q."/>
            <person name="Fu X."/>
            <person name="Miao Y."/>
            <person name="Liu J."/>
            <person name="Yu Q."/>
            <person name="Li R."/>
            <person name="Liao H."/>
            <person name="Li X."/>
            <person name="Kong Y."/>
            <person name="Jiang Z."/>
            <person name="Chourrout D."/>
            <person name="Li R."/>
            <person name="Bao Z."/>
        </authorList>
    </citation>
    <scope>NUCLEOTIDE SEQUENCE [LARGE SCALE GENOMIC DNA]</scope>
    <source>
        <strain evidence="4 5">PY_sf001</strain>
    </source>
</reference>
<accession>A0A210Q320</accession>
<dbReference type="InterPro" id="IPR029417">
    <property type="entry name" value="FAM227"/>
</dbReference>
<comment type="similarity">
    <text evidence="1">Belongs to the FAM227 family.</text>
</comment>
<dbReference type="EMBL" id="NEDP02005166">
    <property type="protein sequence ID" value="OWF43112.1"/>
    <property type="molecule type" value="Genomic_DNA"/>
</dbReference>
<name>A0A210Q320_MIZYE</name>
<gene>
    <name evidence="4" type="ORF">KP79_PYT15511</name>
</gene>
<evidence type="ECO:0000256" key="3">
    <source>
        <dbReference type="SAM" id="MobiDB-lite"/>
    </source>
</evidence>
<organism evidence="4 5">
    <name type="scientific">Mizuhopecten yessoensis</name>
    <name type="common">Japanese scallop</name>
    <name type="synonym">Patinopecten yessoensis</name>
    <dbReference type="NCBI Taxonomy" id="6573"/>
    <lineage>
        <taxon>Eukaryota</taxon>
        <taxon>Metazoa</taxon>
        <taxon>Spiralia</taxon>
        <taxon>Lophotrochozoa</taxon>
        <taxon>Mollusca</taxon>
        <taxon>Bivalvia</taxon>
        <taxon>Autobranchia</taxon>
        <taxon>Pteriomorphia</taxon>
        <taxon>Pectinida</taxon>
        <taxon>Pectinoidea</taxon>
        <taxon>Pectinidae</taxon>
        <taxon>Mizuhopecten</taxon>
    </lineage>
</organism>
<dbReference type="PANTHER" id="PTHR33560:SF2">
    <property type="entry name" value="PROTEIN FAM227B"/>
    <property type="match status" value="1"/>
</dbReference>
<dbReference type="PANTHER" id="PTHR33560">
    <property type="entry name" value="PROTEIN FAM227B"/>
    <property type="match status" value="1"/>
</dbReference>
<feature type="region of interest" description="Disordered" evidence="3">
    <location>
        <begin position="593"/>
        <end position="625"/>
    </location>
</feature>
<dbReference type="STRING" id="6573.A0A210Q320"/>